<dbReference type="EMBL" id="CP066776">
    <property type="protein sequence ID" value="QQL45949.1"/>
    <property type="molecule type" value="Genomic_DNA"/>
</dbReference>
<keyword evidence="3" id="KW-1185">Reference proteome</keyword>
<dbReference type="InterPro" id="IPR039564">
    <property type="entry name" value="Peptidase_C39-like"/>
</dbReference>
<name>A0A6B3LAL0_9BACT</name>
<organism evidence="2 3">
    <name type="scientific">Sulfuriroseicoccus oceanibius</name>
    <dbReference type="NCBI Taxonomy" id="2707525"/>
    <lineage>
        <taxon>Bacteria</taxon>
        <taxon>Pseudomonadati</taxon>
        <taxon>Verrucomicrobiota</taxon>
        <taxon>Verrucomicrobiia</taxon>
        <taxon>Verrucomicrobiales</taxon>
        <taxon>Verrucomicrobiaceae</taxon>
        <taxon>Sulfuriroseicoccus</taxon>
    </lineage>
</organism>
<reference evidence="2 3" key="1">
    <citation type="submission" date="2020-12" db="EMBL/GenBank/DDBJ databases">
        <title>Sulforoseuscoccus oceanibium gen. nov., sp. nov., a representative of the phylum Verrucomicrobia with special cytoplasmic membrane, and proposal of Sulforoseuscoccusaceae fam. nov.</title>
        <authorList>
            <person name="Xi F."/>
        </authorList>
    </citation>
    <scope>NUCLEOTIDE SEQUENCE [LARGE SCALE GENOMIC DNA]</scope>
    <source>
        <strain evidence="2 3">T37</strain>
    </source>
</reference>
<accession>A0A6B3LAL0</accession>
<dbReference type="AlphaFoldDB" id="A0A6B3LAL0"/>
<evidence type="ECO:0000259" key="1">
    <source>
        <dbReference type="Pfam" id="PF13529"/>
    </source>
</evidence>
<dbReference type="RefSeq" id="WP_164364107.1">
    <property type="nucleotide sequence ID" value="NZ_CP066776.1"/>
</dbReference>
<proteinExistence type="predicted"/>
<feature type="domain" description="Peptidase C39-like" evidence="1">
    <location>
        <begin position="294"/>
        <end position="456"/>
    </location>
</feature>
<sequence>MRRILPALIALTLSSAVANTTWHTITQEKTGKSLSVKLVKLAEGKVTFESQNGRSYTLPVDTLTTESRATIDTWWKERAAGAQKITDSINEAIGHTFISDGNAIWNDPAEDVARRLRWPRESKTDDSSSFRAYPRADYRFLGARPYSATLYGNEKGNTDLISIVFANKGDFGSTVGRGEDHFNNTGGEKPAGSLEEAMERDANRITSALTKLFGEPARQRFGEKSDRRYVDRWDWNGMAFLLSVADDEYCSLLITRTEIADAEGKTDFVKDSDLRAMLAENVKREDNGDVLITNIPMVDQGPKGYCAPATFERAMRYMHVPADMYLLATVATSPNGGTNTMLLADEAERIIRSKARSLKIVKGFDQKFKIRDIQKYIDKGVPVMWMMRSLDPYNKIANSRTPKREKVTDFTAWATEIANEAEQVAPSLMNVQDNHHICLIIGYNEKTNEVAVSDSWGPRYELRWVHLDLARAVTSHQIGAYVISY</sequence>
<dbReference type="Proteomes" id="UP000475117">
    <property type="component" value="Chromosome"/>
</dbReference>
<dbReference type="Pfam" id="PF13529">
    <property type="entry name" value="Peptidase_C39_2"/>
    <property type="match status" value="1"/>
</dbReference>
<protein>
    <submittedName>
        <fullName evidence="2">C39 family peptidase</fullName>
    </submittedName>
</protein>
<dbReference type="KEGG" id="soa:G3M56_005045"/>
<evidence type="ECO:0000313" key="3">
    <source>
        <dbReference type="Proteomes" id="UP000475117"/>
    </source>
</evidence>
<gene>
    <name evidence="2" type="ORF">G3M56_005045</name>
</gene>
<evidence type="ECO:0000313" key="2">
    <source>
        <dbReference type="EMBL" id="QQL45949.1"/>
    </source>
</evidence>